<accession>A0A8S3QJA7</accession>
<gene>
    <name evidence="1" type="ORF">MEDL_9763</name>
</gene>
<evidence type="ECO:0000313" key="1">
    <source>
        <dbReference type="EMBL" id="CAG2194757.1"/>
    </source>
</evidence>
<name>A0A8S3QJA7_MYTED</name>
<reference evidence="1" key="1">
    <citation type="submission" date="2021-03" db="EMBL/GenBank/DDBJ databases">
        <authorList>
            <person name="Bekaert M."/>
        </authorList>
    </citation>
    <scope>NUCLEOTIDE SEQUENCE</scope>
</reference>
<dbReference type="AlphaFoldDB" id="A0A8S3QJA7"/>
<dbReference type="Proteomes" id="UP000683360">
    <property type="component" value="Unassembled WGS sequence"/>
</dbReference>
<proteinExistence type="predicted"/>
<sequence>MDKQWNRLPKITLQLLRKTESQTQEIDNNANVNIPKEETRSLKKPFGVREYDSNGNNIKGNVVNKNCGTETKENSVIDIESHQQNGTKGRQLTEEEMSTLRVIGWSSGAADSMTNTPDLAETQDDENMCKLTKGDLNICWQYNVQQPLTHFNNPILNSNKQICGEGGNSSEALPG</sequence>
<organism evidence="1 2">
    <name type="scientific">Mytilus edulis</name>
    <name type="common">Blue mussel</name>
    <dbReference type="NCBI Taxonomy" id="6550"/>
    <lineage>
        <taxon>Eukaryota</taxon>
        <taxon>Metazoa</taxon>
        <taxon>Spiralia</taxon>
        <taxon>Lophotrochozoa</taxon>
        <taxon>Mollusca</taxon>
        <taxon>Bivalvia</taxon>
        <taxon>Autobranchia</taxon>
        <taxon>Pteriomorphia</taxon>
        <taxon>Mytilida</taxon>
        <taxon>Mytiloidea</taxon>
        <taxon>Mytilidae</taxon>
        <taxon>Mytilinae</taxon>
        <taxon>Mytilus</taxon>
    </lineage>
</organism>
<dbReference type="EMBL" id="CAJPWZ010000493">
    <property type="protein sequence ID" value="CAG2194757.1"/>
    <property type="molecule type" value="Genomic_DNA"/>
</dbReference>
<comment type="caution">
    <text evidence="1">The sequence shown here is derived from an EMBL/GenBank/DDBJ whole genome shotgun (WGS) entry which is preliminary data.</text>
</comment>
<keyword evidence="2" id="KW-1185">Reference proteome</keyword>
<evidence type="ECO:0000313" key="2">
    <source>
        <dbReference type="Proteomes" id="UP000683360"/>
    </source>
</evidence>
<protein>
    <submittedName>
        <fullName evidence="1">Uncharacterized protein</fullName>
    </submittedName>
</protein>